<dbReference type="Proteomes" id="UP000595140">
    <property type="component" value="Unassembled WGS sequence"/>
</dbReference>
<feature type="compositionally biased region" description="Polar residues" evidence="1">
    <location>
        <begin position="307"/>
        <end position="316"/>
    </location>
</feature>
<evidence type="ECO:0000313" key="2">
    <source>
        <dbReference type="EMBL" id="VFQ83853.1"/>
    </source>
</evidence>
<protein>
    <submittedName>
        <fullName evidence="2">Uncharacterized protein</fullName>
    </submittedName>
</protein>
<name>A0A484M509_9ASTE</name>
<reference evidence="2 3" key="1">
    <citation type="submission" date="2018-04" db="EMBL/GenBank/DDBJ databases">
        <authorList>
            <person name="Vogel A."/>
        </authorList>
    </citation>
    <scope>NUCLEOTIDE SEQUENCE [LARGE SCALE GENOMIC DNA]</scope>
</reference>
<dbReference type="EMBL" id="OOIL02002609">
    <property type="protein sequence ID" value="VFQ83853.1"/>
    <property type="molecule type" value="Genomic_DNA"/>
</dbReference>
<evidence type="ECO:0000256" key="1">
    <source>
        <dbReference type="SAM" id="MobiDB-lite"/>
    </source>
</evidence>
<accession>A0A484M509</accession>
<proteinExistence type="predicted"/>
<organism evidence="2 3">
    <name type="scientific">Cuscuta campestris</name>
    <dbReference type="NCBI Taxonomy" id="132261"/>
    <lineage>
        <taxon>Eukaryota</taxon>
        <taxon>Viridiplantae</taxon>
        <taxon>Streptophyta</taxon>
        <taxon>Embryophyta</taxon>
        <taxon>Tracheophyta</taxon>
        <taxon>Spermatophyta</taxon>
        <taxon>Magnoliopsida</taxon>
        <taxon>eudicotyledons</taxon>
        <taxon>Gunneridae</taxon>
        <taxon>Pentapetalae</taxon>
        <taxon>asterids</taxon>
        <taxon>lamiids</taxon>
        <taxon>Solanales</taxon>
        <taxon>Convolvulaceae</taxon>
        <taxon>Cuscuteae</taxon>
        <taxon>Cuscuta</taxon>
        <taxon>Cuscuta subgen. Grammica</taxon>
        <taxon>Cuscuta sect. Cleistogrammica</taxon>
    </lineage>
</organism>
<sequence>MSYWCEVAGDSYNSRRKFCRKIFKTSIKFRDLKKSTVVAEIRYRLMMVCWTGGKEPQISFFFVFFKLKAVAAVGVDVVDIKVAVNDNGEAARMASRCIQRKSVAKKRREGIRDEGYTEAVHVSTAPVTTVQLSTNASPNHNLDVHVSTIPVTNGNEVPISGSNEILNDTKPKASLEPKVAHILFDKSSQRNLVYISDRSGAITPWLELAVAPEPSLLAAQRQDAAQLLVVASVRSSPVDRCRLKQEVDACWGSSIGSWDDESAARLSHRASKPALGGGWKICARNQDLAGDGWWLEDLDLLSGGNGRRTQSGTSSADLRRGAPVEAGGDLPCANDLVGDGGESKTSDQSHHEDLEEPLFCLFFFWSTLDVFDTLNESTNVGLWNPGA</sequence>
<evidence type="ECO:0000313" key="3">
    <source>
        <dbReference type="Proteomes" id="UP000595140"/>
    </source>
</evidence>
<keyword evidence="3" id="KW-1185">Reference proteome</keyword>
<feature type="compositionally biased region" description="Basic and acidic residues" evidence="1">
    <location>
        <begin position="341"/>
        <end position="350"/>
    </location>
</feature>
<dbReference type="AlphaFoldDB" id="A0A484M509"/>
<feature type="region of interest" description="Disordered" evidence="1">
    <location>
        <begin position="305"/>
        <end position="350"/>
    </location>
</feature>
<gene>
    <name evidence="2" type="ORF">CCAM_LOCUS25629</name>
</gene>